<proteinExistence type="predicted"/>
<gene>
    <name evidence="1" type="ORF">ABGF40_01075</name>
</gene>
<name>A0ABW9F528_9FIRM</name>
<dbReference type="Gene3D" id="1.20.120.330">
    <property type="entry name" value="Nucleotidyltransferases domain 2"/>
    <property type="match status" value="1"/>
</dbReference>
<dbReference type="SUPFAM" id="SSF81631">
    <property type="entry name" value="PAP/OAS1 substrate-binding domain"/>
    <property type="match status" value="1"/>
</dbReference>
<dbReference type="InterPro" id="IPR007530">
    <property type="entry name" value="Aminoglycoside_adenylylTfrase"/>
</dbReference>
<protein>
    <submittedName>
        <fullName evidence="1">Aminoglycoside 6-adenylyltransferase</fullName>
    </submittedName>
</protein>
<dbReference type="Proteomes" id="UP001629536">
    <property type="component" value="Unassembled WGS sequence"/>
</dbReference>
<comment type="caution">
    <text evidence="1">The sequence shown here is derived from an EMBL/GenBank/DDBJ whole genome shotgun (WGS) entry which is preliminary data.</text>
</comment>
<dbReference type="Pfam" id="PF04439">
    <property type="entry name" value="Adenyl_transf"/>
    <property type="match status" value="1"/>
</dbReference>
<sequence length="268" mass="32307">MSKINISKFKNKLYEFENVRSLVDINKKDEVFSRFVLGINNFENIDLYIKSFIQDGEILISKLNNYFLDENEIISYKYIDNTKNIVELFFINNEAIFSYISNNEKNVIIFDKDRILKDLSKEEVNSNWILPKEDEFIEEIIDFLFNLSEIAINYKNKNYIKASLLKNDLIDNLIYMLNCYISLKYNNHVIVDQYANRLRDYLEEDEFNEFEYIVSESARNDIWTIIFKAAQLYRTIGLYISEKLKYTYPKREDVRILNILREIYKEEE</sequence>
<reference evidence="1 2" key="1">
    <citation type="journal article" date="2024" name="Front. Microbiol.">
        <title>Pangenomic and biochemical analyses of Helcococcus ovis reveal widespread tetracycline resistance and a novel bacterial species, Helcococcus bovis.</title>
        <authorList>
            <person name="Cunha F."/>
            <person name="Zhai Y."/>
            <person name="Casaro S."/>
            <person name="Jones K.L."/>
            <person name="Hernandez M."/>
            <person name="Bisinotto R.S."/>
            <person name="Kariyawasam S."/>
            <person name="Brown M.B."/>
            <person name="Phillips A."/>
            <person name="Jeong K.C."/>
            <person name="Galvao K.N."/>
        </authorList>
    </citation>
    <scope>NUCLEOTIDE SEQUENCE [LARGE SCALE GENOMIC DNA]</scope>
    <source>
        <strain evidence="1 2">KG197</strain>
    </source>
</reference>
<organism evidence="1 2">
    <name type="scientific">Helcococcus bovis</name>
    <dbReference type="NCBI Taxonomy" id="3153252"/>
    <lineage>
        <taxon>Bacteria</taxon>
        <taxon>Bacillati</taxon>
        <taxon>Bacillota</taxon>
        <taxon>Tissierellia</taxon>
        <taxon>Tissierellales</taxon>
        <taxon>Peptoniphilaceae</taxon>
        <taxon>Helcococcus</taxon>
    </lineage>
</organism>
<accession>A0ABW9F528</accession>
<dbReference type="RefSeq" id="WP_408104393.1">
    <property type="nucleotide sequence ID" value="NZ_JBFNFH010000001.1"/>
</dbReference>
<evidence type="ECO:0000313" key="2">
    <source>
        <dbReference type="Proteomes" id="UP001629536"/>
    </source>
</evidence>
<dbReference type="EMBL" id="JBFNFH010000001">
    <property type="protein sequence ID" value="MFM1524263.1"/>
    <property type="molecule type" value="Genomic_DNA"/>
</dbReference>
<evidence type="ECO:0000313" key="1">
    <source>
        <dbReference type="EMBL" id="MFM1524263.1"/>
    </source>
</evidence>
<keyword evidence="2" id="KW-1185">Reference proteome</keyword>